<dbReference type="InterPro" id="IPR007219">
    <property type="entry name" value="XnlR_reg_dom"/>
</dbReference>
<feature type="domain" description="Xylanolytic transcriptional activator regulatory" evidence="3">
    <location>
        <begin position="113"/>
        <end position="278"/>
    </location>
</feature>
<gene>
    <name evidence="4" type="ORF">PRZ48_006200</name>
</gene>
<comment type="caution">
    <text evidence="4">The sequence shown here is derived from an EMBL/GenBank/DDBJ whole genome shotgun (WGS) entry which is preliminary data.</text>
</comment>
<evidence type="ECO:0000256" key="2">
    <source>
        <dbReference type="SAM" id="MobiDB-lite"/>
    </source>
</evidence>
<evidence type="ECO:0000259" key="3">
    <source>
        <dbReference type="Pfam" id="PF04082"/>
    </source>
</evidence>
<dbReference type="Pfam" id="PF04082">
    <property type="entry name" value="Fungal_trans"/>
    <property type="match status" value="1"/>
</dbReference>
<keyword evidence="1" id="KW-0539">Nucleus</keyword>
<accession>A0ABR0EME9</accession>
<name>A0ABR0EME9_ZASCE</name>
<feature type="region of interest" description="Disordered" evidence="2">
    <location>
        <begin position="1"/>
        <end position="25"/>
    </location>
</feature>
<evidence type="ECO:0000313" key="5">
    <source>
        <dbReference type="Proteomes" id="UP001305779"/>
    </source>
</evidence>
<proteinExistence type="predicted"/>
<dbReference type="EMBL" id="JAXOVC010000004">
    <property type="protein sequence ID" value="KAK4502774.1"/>
    <property type="molecule type" value="Genomic_DNA"/>
</dbReference>
<keyword evidence="5" id="KW-1185">Reference proteome</keyword>
<reference evidence="4 5" key="1">
    <citation type="journal article" date="2023" name="G3 (Bethesda)">
        <title>A chromosome-level genome assembly of Zasmidium syzygii isolated from banana leaves.</title>
        <authorList>
            <person name="van Westerhoven A.C."/>
            <person name="Mehrabi R."/>
            <person name="Talebi R."/>
            <person name="Steentjes M.B.F."/>
            <person name="Corcolon B."/>
            <person name="Chong P.A."/>
            <person name="Kema G.H.J."/>
            <person name="Seidl M.F."/>
        </authorList>
    </citation>
    <scope>NUCLEOTIDE SEQUENCE [LARGE SCALE GENOMIC DNA]</scope>
    <source>
        <strain evidence="4 5">P124</strain>
    </source>
</reference>
<organism evidence="4 5">
    <name type="scientific">Zasmidium cellare</name>
    <name type="common">Wine cellar mold</name>
    <name type="synonym">Racodium cellare</name>
    <dbReference type="NCBI Taxonomy" id="395010"/>
    <lineage>
        <taxon>Eukaryota</taxon>
        <taxon>Fungi</taxon>
        <taxon>Dikarya</taxon>
        <taxon>Ascomycota</taxon>
        <taxon>Pezizomycotina</taxon>
        <taxon>Dothideomycetes</taxon>
        <taxon>Dothideomycetidae</taxon>
        <taxon>Mycosphaerellales</taxon>
        <taxon>Mycosphaerellaceae</taxon>
        <taxon>Zasmidium</taxon>
    </lineage>
</organism>
<evidence type="ECO:0000313" key="4">
    <source>
        <dbReference type="EMBL" id="KAK4502774.1"/>
    </source>
</evidence>
<sequence length="500" mass="55162">MAADAEDGEANAHAHSWPGEREPSRWDVDEANTVPAPTFLARFEAALTHAEASLVAEQRTSRYRTLYGIDHLATAQLPTTSCTYPLALLSNGPVLPPDDELVDLQNTYRQSFERHIFVRDFKLSDMLGSSNRQPPYLQLAVACVAAVFSSPASDGSSLSASEDLFAAGASVWRVVLETDNREARNVQAVVAAMLLCTYGTLSGESVTQRTASGLLSNVITISRRVHLTDFRYPSNEPLPAEPRFAAKNSLISYMVLVDTLHSLHLGTAPCYSVYELFFNLPRSGHPFRTVYHSILYGHDPPPDTANSEDPLVLIIALLTDIVYTQICHSTDALSSAKTIPFRPMSSTSQYTRSSDAFNGALGRWKQHFGNCVEPDILSIFHFARLVLLVPGLYSVTDCTMVVNLPGMSSEAAEVAWIVLDDAEKALEKPDKSMVRWLPIVLYTSGLVVAGFNLLNPRLGGLRSLVMFEHALSRLPWPCSRRMAENLRQLREGPQQRRNAI</sequence>
<protein>
    <recommendedName>
        <fullName evidence="3">Xylanolytic transcriptional activator regulatory domain-containing protein</fullName>
    </recommendedName>
</protein>
<dbReference type="Proteomes" id="UP001305779">
    <property type="component" value="Unassembled WGS sequence"/>
</dbReference>
<evidence type="ECO:0000256" key="1">
    <source>
        <dbReference type="ARBA" id="ARBA00023242"/>
    </source>
</evidence>